<dbReference type="InterPro" id="IPR038404">
    <property type="entry name" value="TRAP_DctP_sf"/>
</dbReference>
<dbReference type="AlphaFoldDB" id="A0A1M6BLR2"/>
<dbReference type="NCBIfam" id="NF037995">
    <property type="entry name" value="TRAP_S1"/>
    <property type="match status" value="1"/>
</dbReference>
<evidence type="ECO:0000256" key="4">
    <source>
        <dbReference type="SAM" id="SignalP"/>
    </source>
</evidence>
<organism evidence="5 6">
    <name type="scientific">Desulfofundulus thermosubterraneus DSM 16057</name>
    <dbReference type="NCBI Taxonomy" id="1121432"/>
    <lineage>
        <taxon>Bacteria</taxon>
        <taxon>Bacillati</taxon>
        <taxon>Bacillota</taxon>
        <taxon>Clostridia</taxon>
        <taxon>Eubacteriales</taxon>
        <taxon>Peptococcaceae</taxon>
        <taxon>Desulfofundulus</taxon>
    </lineage>
</organism>
<evidence type="ECO:0000256" key="2">
    <source>
        <dbReference type="ARBA" id="ARBA00022448"/>
    </source>
</evidence>
<dbReference type="PANTHER" id="PTHR33376:SF7">
    <property type="entry name" value="C4-DICARBOXYLATE-BINDING PROTEIN DCTB"/>
    <property type="match status" value="1"/>
</dbReference>
<dbReference type="RefSeq" id="WP_072867132.1">
    <property type="nucleotide sequence ID" value="NZ_FQZM01000005.1"/>
</dbReference>
<feature type="chain" id="PRO_5013246124" evidence="4">
    <location>
        <begin position="24"/>
        <end position="342"/>
    </location>
</feature>
<proteinExistence type="inferred from homology"/>
<dbReference type="InterPro" id="IPR018389">
    <property type="entry name" value="DctP_fam"/>
</dbReference>
<reference evidence="6" key="1">
    <citation type="submission" date="2016-11" db="EMBL/GenBank/DDBJ databases">
        <authorList>
            <person name="Varghese N."/>
            <person name="Submissions S."/>
        </authorList>
    </citation>
    <scope>NUCLEOTIDE SEQUENCE [LARGE SCALE GENOMIC DNA]</scope>
    <source>
        <strain evidence="6">DSM 16057</strain>
    </source>
</reference>
<evidence type="ECO:0000313" key="5">
    <source>
        <dbReference type="EMBL" id="SHI49597.1"/>
    </source>
</evidence>
<keyword evidence="3 4" id="KW-0732">Signal</keyword>
<evidence type="ECO:0000256" key="3">
    <source>
        <dbReference type="ARBA" id="ARBA00022729"/>
    </source>
</evidence>
<evidence type="ECO:0000313" key="6">
    <source>
        <dbReference type="Proteomes" id="UP000184529"/>
    </source>
</evidence>
<comment type="similarity">
    <text evidence="1">Belongs to the bacterial solute-binding protein 7 family.</text>
</comment>
<sequence length="342" mass="38278">MKKVWQILLVGLLALGLALTASGCGGEKKSAQGTGEKKPIVVKFSHVVAESTPKGQAALKFKELLESKSNGQFKVEVYPSSQLYGDKEELEALRANNVQLIAPSATKLVGFNPAFQLVDMPFLFASDQAAYKFYDGEYGQKLLRSLESQGMLGLAWWPNGSKHFTNSKRPLKRPEDFKGLKFRTQSGGVLDEQFKALGAGSQTIAFGEVYVALQNKTVDGQENTFNNIDTQKYAEVQKYMTVSGHGRIDYVVLTNTTFWNSLTDEQKKLFTECMKEATDYERQLADELNQKSFENLKNSGKLEIYTLTDADRQAFIEAMKPVYDKYTDKIGKEYIEAARNTK</sequence>
<keyword evidence="6" id="KW-1185">Reference proteome</keyword>
<dbReference type="PIRSF" id="PIRSF006470">
    <property type="entry name" value="DctB"/>
    <property type="match status" value="1"/>
</dbReference>
<dbReference type="OrthoDB" id="9815946at2"/>
<name>A0A1M6BLR2_9FIRM</name>
<dbReference type="STRING" id="1121432.SAMN02745219_00438"/>
<dbReference type="EMBL" id="FQZM01000005">
    <property type="protein sequence ID" value="SHI49597.1"/>
    <property type="molecule type" value="Genomic_DNA"/>
</dbReference>
<dbReference type="GO" id="GO:0055085">
    <property type="term" value="P:transmembrane transport"/>
    <property type="evidence" value="ECO:0007669"/>
    <property type="project" value="InterPro"/>
</dbReference>
<protein>
    <submittedName>
        <fullName evidence="5">C4-dicarboxylate-binding protein DctP</fullName>
    </submittedName>
</protein>
<dbReference type="PANTHER" id="PTHR33376">
    <property type="match status" value="1"/>
</dbReference>
<evidence type="ECO:0000256" key="1">
    <source>
        <dbReference type="ARBA" id="ARBA00009023"/>
    </source>
</evidence>
<keyword evidence="2" id="KW-0813">Transport</keyword>
<dbReference type="PROSITE" id="PS51257">
    <property type="entry name" value="PROKAR_LIPOPROTEIN"/>
    <property type="match status" value="1"/>
</dbReference>
<dbReference type="NCBIfam" id="TIGR00787">
    <property type="entry name" value="dctP"/>
    <property type="match status" value="1"/>
</dbReference>
<dbReference type="GO" id="GO:0030288">
    <property type="term" value="C:outer membrane-bounded periplasmic space"/>
    <property type="evidence" value="ECO:0007669"/>
    <property type="project" value="InterPro"/>
</dbReference>
<dbReference type="Proteomes" id="UP000184529">
    <property type="component" value="Unassembled WGS sequence"/>
</dbReference>
<dbReference type="InterPro" id="IPR004682">
    <property type="entry name" value="TRAP_DctP"/>
</dbReference>
<dbReference type="Pfam" id="PF03480">
    <property type="entry name" value="DctP"/>
    <property type="match status" value="1"/>
</dbReference>
<dbReference type="FunFam" id="3.40.190.170:FF:000001">
    <property type="entry name" value="TRAP dicarboxylate transporter, DctP subunit"/>
    <property type="match status" value="1"/>
</dbReference>
<dbReference type="Gene3D" id="3.40.190.170">
    <property type="entry name" value="Bacterial extracellular solute-binding protein, family 7"/>
    <property type="match status" value="1"/>
</dbReference>
<accession>A0A1M6BLR2</accession>
<dbReference type="CDD" id="cd13674">
    <property type="entry name" value="PBP2_TRAP_SBP_like_1"/>
    <property type="match status" value="1"/>
</dbReference>
<gene>
    <name evidence="5" type="ORF">SAMN02745219_00438</name>
</gene>
<feature type="signal peptide" evidence="4">
    <location>
        <begin position="1"/>
        <end position="23"/>
    </location>
</feature>